<dbReference type="PANTHER" id="PTHR21371">
    <property type="entry name" value="KETOL-ACID REDUCTOISOMERASE, MITOCHONDRIAL"/>
    <property type="match status" value="1"/>
</dbReference>
<dbReference type="GO" id="GO:0009099">
    <property type="term" value="P:L-valine biosynthetic process"/>
    <property type="evidence" value="ECO:0007669"/>
    <property type="project" value="UniProtKB-UniRule"/>
</dbReference>
<dbReference type="PROSITE" id="PS51851">
    <property type="entry name" value="KARI_C"/>
    <property type="match status" value="1"/>
</dbReference>
<dbReference type="HAMAP" id="MF_00435">
    <property type="entry name" value="IlvC"/>
    <property type="match status" value="1"/>
</dbReference>
<organism evidence="13 14">
    <name type="scientific">Desulfurobacterium indicum</name>
    <dbReference type="NCBI Taxonomy" id="1914305"/>
    <lineage>
        <taxon>Bacteria</taxon>
        <taxon>Pseudomonadati</taxon>
        <taxon>Aquificota</taxon>
        <taxon>Aquificia</taxon>
        <taxon>Desulfurobacteriales</taxon>
        <taxon>Desulfurobacteriaceae</taxon>
        <taxon>Desulfurobacterium</taxon>
    </lineage>
</organism>
<gene>
    <name evidence="9" type="primary">ilvC</name>
    <name evidence="13" type="ORF">BLW93_04710</name>
</gene>
<feature type="binding site" evidence="9">
    <location>
        <position position="52"/>
    </location>
    <ligand>
        <name>NADP(+)</name>
        <dbReference type="ChEBI" id="CHEBI:58349"/>
    </ligand>
</feature>
<evidence type="ECO:0000256" key="4">
    <source>
        <dbReference type="ARBA" id="ARBA00022605"/>
    </source>
</evidence>
<dbReference type="NCBIfam" id="NF009940">
    <property type="entry name" value="PRK13403.1"/>
    <property type="match status" value="1"/>
</dbReference>
<feature type="active site" evidence="9">
    <location>
        <position position="107"/>
    </location>
</feature>
<proteinExistence type="inferred from homology"/>
<keyword evidence="7 9" id="KW-0560">Oxidoreductase</keyword>
<dbReference type="GO" id="GO:0005829">
    <property type="term" value="C:cytosol"/>
    <property type="evidence" value="ECO:0007669"/>
    <property type="project" value="TreeGrafter"/>
</dbReference>
<evidence type="ECO:0000256" key="5">
    <source>
        <dbReference type="ARBA" id="ARBA00022723"/>
    </source>
</evidence>
<evidence type="ECO:0000313" key="14">
    <source>
        <dbReference type="Proteomes" id="UP000187408"/>
    </source>
</evidence>
<dbReference type="InterPro" id="IPR036291">
    <property type="entry name" value="NAD(P)-bd_dom_sf"/>
</dbReference>
<dbReference type="EC" id="1.1.1.86" evidence="9"/>
<evidence type="ECO:0000313" key="13">
    <source>
        <dbReference type="EMBL" id="OMH40514.1"/>
    </source>
</evidence>
<feature type="binding site" evidence="9 10">
    <location>
        <position position="194"/>
    </location>
    <ligand>
        <name>Mg(2+)</name>
        <dbReference type="ChEBI" id="CHEBI:18420"/>
        <label>1</label>
    </ligand>
</feature>
<feature type="binding site" evidence="9 10">
    <location>
        <position position="226"/>
    </location>
    <ligand>
        <name>Mg(2+)</name>
        <dbReference type="ChEBI" id="CHEBI:18420"/>
        <label>2</label>
    </ligand>
</feature>
<dbReference type="InterPro" id="IPR014359">
    <property type="entry name" value="KARI_prok"/>
</dbReference>
<comment type="caution">
    <text evidence="9">Lacks conserved residue(s) required for the propagation of feature annotation.</text>
</comment>
<comment type="similarity">
    <text evidence="3 9 10">Belongs to the ketol-acid reductoisomerase family.</text>
</comment>
<dbReference type="FunFam" id="3.40.50.720:FF:000023">
    <property type="entry name" value="Ketol-acid reductoisomerase (NADP(+))"/>
    <property type="match status" value="1"/>
</dbReference>
<evidence type="ECO:0000256" key="8">
    <source>
        <dbReference type="ARBA" id="ARBA00023304"/>
    </source>
</evidence>
<dbReference type="UniPathway" id="UPA00049">
    <property type="reaction ID" value="UER00060"/>
</dbReference>
<evidence type="ECO:0000256" key="10">
    <source>
        <dbReference type="PROSITE-ProRule" id="PRU01198"/>
    </source>
</evidence>
<dbReference type="GO" id="GO:0016853">
    <property type="term" value="F:isomerase activity"/>
    <property type="evidence" value="ECO:0007669"/>
    <property type="project" value="UniProtKB-KW"/>
</dbReference>
<comment type="function">
    <text evidence="9">Involved in the biosynthesis of branched-chain amino acids (BCAA). Catalyzes an alkyl-migration followed by a ketol-acid reduction of (S)-2-acetolactate (S2AL) to yield (R)-2,3-dihydroxy-isovalerate. In the isomerase reaction, S2AL is rearranged via a Mg-dependent methyl migration to produce 3-hydroxy-3-methyl-2-ketobutyrate (HMKB). In the reductase reaction, this 2-ketoacid undergoes a metal-dependent reduction by NADPH to yield (R)-2,3-dihydroxy-isovalerate.</text>
</comment>
<accession>A0A1R1MLD4</accession>
<evidence type="ECO:0000256" key="7">
    <source>
        <dbReference type="ARBA" id="ARBA00023002"/>
    </source>
</evidence>
<keyword evidence="5 9" id="KW-0479">Metal-binding</keyword>
<feature type="domain" description="KARI C-terminal knotted" evidence="12">
    <location>
        <begin position="182"/>
        <end position="327"/>
    </location>
</feature>
<evidence type="ECO:0000259" key="12">
    <source>
        <dbReference type="PROSITE" id="PS51851"/>
    </source>
</evidence>
<dbReference type="InterPro" id="IPR013116">
    <property type="entry name" value="KARI_N"/>
</dbReference>
<comment type="pathway">
    <text evidence="2 9">Amino-acid biosynthesis; L-isoleucine biosynthesis; L-isoleucine from 2-oxobutanoate: step 2/4.</text>
</comment>
<dbReference type="AlphaFoldDB" id="A0A1R1MLD4"/>
<dbReference type="InterPro" id="IPR000506">
    <property type="entry name" value="KARI_C"/>
</dbReference>
<dbReference type="PROSITE" id="PS51850">
    <property type="entry name" value="KARI_N"/>
    <property type="match status" value="1"/>
</dbReference>
<dbReference type="UniPathway" id="UPA00047">
    <property type="reaction ID" value="UER00056"/>
</dbReference>
<dbReference type="PIRSF" id="PIRSF000116">
    <property type="entry name" value="IlvC_gammaproteo"/>
    <property type="match status" value="1"/>
</dbReference>
<dbReference type="SUPFAM" id="SSF51735">
    <property type="entry name" value="NAD(P)-binding Rossmann-fold domains"/>
    <property type="match status" value="1"/>
</dbReference>
<dbReference type="Proteomes" id="UP000187408">
    <property type="component" value="Unassembled WGS sequence"/>
</dbReference>
<comment type="pathway">
    <text evidence="1 9">Amino-acid biosynthesis; L-valine biosynthesis; L-valine from pyruvate: step 2/4.</text>
</comment>
<dbReference type="Pfam" id="PF07991">
    <property type="entry name" value="KARI_N"/>
    <property type="match status" value="1"/>
</dbReference>
<dbReference type="GO" id="GO:0000287">
    <property type="term" value="F:magnesium ion binding"/>
    <property type="evidence" value="ECO:0007669"/>
    <property type="project" value="UniProtKB-UniRule"/>
</dbReference>
<comment type="catalytic activity">
    <reaction evidence="9">
        <text>(2R,3R)-2,3-dihydroxy-3-methylpentanoate + NADP(+) = (S)-2-ethyl-2-hydroxy-3-oxobutanoate + NADPH + H(+)</text>
        <dbReference type="Rhea" id="RHEA:13493"/>
        <dbReference type="ChEBI" id="CHEBI:15378"/>
        <dbReference type="ChEBI" id="CHEBI:49256"/>
        <dbReference type="ChEBI" id="CHEBI:49258"/>
        <dbReference type="ChEBI" id="CHEBI:57783"/>
        <dbReference type="ChEBI" id="CHEBI:58349"/>
        <dbReference type="EC" id="1.1.1.86"/>
    </reaction>
</comment>
<dbReference type="NCBIfam" id="TIGR00465">
    <property type="entry name" value="ilvC"/>
    <property type="match status" value="1"/>
</dbReference>
<protein>
    <recommendedName>
        <fullName evidence="9">Ketol-acid reductoisomerase (NADP(+))</fullName>
        <shortName evidence="9">KARI</shortName>
        <ecNumber evidence="9">1.1.1.86</ecNumber>
    </recommendedName>
    <alternativeName>
        <fullName evidence="9">Acetohydroxy-acid isomeroreductase</fullName>
        <shortName evidence="9">AHIR</shortName>
    </alternativeName>
    <alternativeName>
        <fullName evidence="9">Alpha-keto-beta-hydroxylacyl reductoisomerase</fullName>
    </alternativeName>
</protein>
<dbReference type="Gene3D" id="6.10.240.10">
    <property type="match status" value="1"/>
</dbReference>
<dbReference type="GO" id="GO:0009097">
    <property type="term" value="P:isoleucine biosynthetic process"/>
    <property type="evidence" value="ECO:0007669"/>
    <property type="project" value="UniProtKB-UniRule"/>
</dbReference>
<dbReference type="RefSeq" id="WP_076712954.1">
    <property type="nucleotide sequence ID" value="NZ_MOEN01000014.1"/>
</dbReference>
<evidence type="ECO:0000256" key="2">
    <source>
        <dbReference type="ARBA" id="ARBA00004885"/>
    </source>
</evidence>
<feature type="binding site" evidence="9">
    <location>
        <position position="133"/>
    </location>
    <ligand>
        <name>NADP(+)</name>
        <dbReference type="ChEBI" id="CHEBI:58349"/>
    </ligand>
</feature>
<dbReference type="InterPro" id="IPR013023">
    <property type="entry name" value="KARI"/>
</dbReference>
<dbReference type="GO" id="GO:0004455">
    <property type="term" value="F:ketol-acid reductoisomerase activity"/>
    <property type="evidence" value="ECO:0007669"/>
    <property type="project" value="UniProtKB-UniRule"/>
</dbReference>
<comment type="cofactor">
    <cofactor evidence="9">
        <name>Mg(2+)</name>
        <dbReference type="ChEBI" id="CHEBI:18420"/>
    </cofactor>
    <text evidence="9">Binds 2 magnesium ions per subunit.</text>
</comment>
<keyword evidence="9" id="KW-0521">NADP</keyword>
<feature type="binding site" evidence="9 10">
    <location>
        <position position="190"/>
    </location>
    <ligand>
        <name>Mg(2+)</name>
        <dbReference type="ChEBI" id="CHEBI:18420"/>
        <label>2</label>
    </ligand>
</feature>
<evidence type="ECO:0000256" key="9">
    <source>
        <dbReference type="HAMAP-Rule" id="MF_00435"/>
    </source>
</evidence>
<feature type="binding site" evidence="9 10">
    <location>
        <position position="230"/>
    </location>
    <ligand>
        <name>Mg(2+)</name>
        <dbReference type="ChEBI" id="CHEBI:18420"/>
        <label>2</label>
    </ligand>
</feature>
<evidence type="ECO:0000256" key="3">
    <source>
        <dbReference type="ARBA" id="ARBA00010318"/>
    </source>
</evidence>
<comment type="catalytic activity">
    <reaction evidence="9">
        <text>(2R)-2,3-dihydroxy-3-methylbutanoate + NADP(+) = (2S)-2-acetolactate + NADPH + H(+)</text>
        <dbReference type="Rhea" id="RHEA:22068"/>
        <dbReference type="ChEBI" id="CHEBI:15378"/>
        <dbReference type="ChEBI" id="CHEBI:49072"/>
        <dbReference type="ChEBI" id="CHEBI:57783"/>
        <dbReference type="ChEBI" id="CHEBI:58349"/>
        <dbReference type="ChEBI" id="CHEBI:58476"/>
        <dbReference type="EC" id="1.1.1.86"/>
    </reaction>
</comment>
<dbReference type="SUPFAM" id="SSF48179">
    <property type="entry name" value="6-phosphogluconate dehydrogenase C-terminal domain-like"/>
    <property type="match status" value="1"/>
</dbReference>
<dbReference type="STRING" id="1914305.BLW93_04710"/>
<keyword evidence="6 9" id="KW-0460">Magnesium</keyword>
<sequence length="335" mass="36685">MAKVYYEQDASLAPLEGKTVAILGYGSQGHAHALNLRDSGINVVIGLRPGKSAEKAKADGFEVLTPAEASKKADVIMFLLPDPVQKKVYEEAVKPNLKAGMALAFAHGFNIHFNQIVPPEDVDVFMVAPKGPGHLVRWTYQEGAGVPALVAIHQDATGKAMDVALAYAKGIGATRAGVIETTFKEETETDLFGEQAVLCGGTAALIKAGFETLVEAGYQPEVAYFECLHELKLIVDLIYQHGLAGMRYSISDTAEYGDYTRGPRVITEETKKAMRKILDEIQKGEFAREFVLEAQANYPVLNAHRKIEAEHPIEKVGKKLREMMPFLKTQKKDLK</sequence>
<evidence type="ECO:0000256" key="1">
    <source>
        <dbReference type="ARBA" id="ARBA00004864"/>
    </source>
</evidence>
<dbReference type="Pfam" id="PF01450">
    <property type="entry name" value="KARI_C"/>
    <property type="match status" value="1"/>
</dbReference>
<feature type="binding site" evidence="9">
    <location>
        <begin position="25"/>
        <end position="28"/>
    </location>
    <ligand>
        <name>NADP(+)</name>
        <dbReference type="ChEBI" id="CHEBI:58349"/>
    </ligand>
</feature>
<feature type="binding site" evidence="9 10">
    <location>
        <position position="251"/>
    </location>
    <ligand>
        <name>substrate</name>
    </ligand>
</feature>
<evidence type="ECO:0000259" key="11">
    <source>
        <dbReference type="PROSITE" id="PS51850"/>
    </source>
</evidence>
<keyword evidence="4 9" id="KW-0028">Amino-acid biosynthesis</keyword>
<dbReference type="Gene3D" id="3.40.50.720">
    <property type="entry name" value="NAD(P)-binding Rossmann-like Domain"/>
    <property type="match status" value="1"/>
</dbReference>
<dbReference type="OrthoDB" id="9804088at2"/>
<reference evidence="13 14" key="1">
    <citation type="submission" date="2016-10" db="EMBL/GenBank/DDBJ databases">
        <title>Genome sequence of a sulfur-reducing bacterium Desulfurobacterium indicum K6013.</title>
        <authorList>
            <person name="Cao J."/>
            <person name="Shao Z."/>
            <person name="Alain K."/>
            <person name="Jebbar M."/>
        </authorList>
    </citation>
    <scope>NUCLEOTIDE SEQUENCE [LARGE SCALE GENOMIC DNA]</scope>
    <source>
        <strain evidence="13 14">K6013</strain>
    </source>
</reference>
<feature type="binding site" evidence="9">
    <location>
        <position position="48"/>
    </location>
    <ligand>
        <name>NADP(+)</name>
        <dbReference type="ChEBI" id="CHEBI:58349"/>
    </ligand>
</feature>
<comment type="caution">
    <text evidence="13">The sequence shown here is derived from an EMBL/GenBank/DDBJ whole genome shotgun (WGS) entry which is preliminary data.</text>
</comment>
<dbReference type="GO" id="GO:0050661">
    <property type="term" value="F:NADP binding"/>
    <property type="evidence" value="ECO:0007669"/>
    <property type="project" value="InterPro"/>
</dbReference>
<dbReference type="NCBIfam" id="NF004017">
    <property type="entry name" value="PRK05479.1"/>
    <property type="match status" value="1"/>
</dbReference>
<keyword evidence="14" id="KW-1185">Reference proteome</keyword>
<dbReference type="InterPro" id="IPR008927">
    <property type="entry name" value="6-PGluconate_DH-like_C_sf"/>
</dbReference>
<dbReference type="PANTHER" id="PTHR21371:SF1">
    <property type="entry name" value="KETOL-ACID REDUCTOISOMERASE, MITOCHONDRIAL"/>
    <property type="match status" value="1"/>
</dbReference>
<feature type="domain" description="KARI N-terminal Rossmann" evidence="11">
    <location>
        <begin position="2"/>
        <end position="181"/>
    </location>
</feature>
<name>A0A1R1MLD4_9BACT</name>
<keyword evidence="13" id="KW-0413">Isomerase</keyword>
<feature type="binding site" evidence="9 10">
    <location>
        <position position="190"/>
    </location>
    <ligand>
        <name>Mg(2+)</name>
        <dbReference type="ChEBI" id="CHEBI:18420"/>
        <label>1</label>
    </ligand>
</feature>
<keyword evidence="8 9" id="KW-0100">Branched-chain amino acid biosynthesis</keyword>
<dbReference type="EMBL" id="MOEN01000014">
    <property type="protein sequence ID" value="OMH40514.1"/>
    <property type="molecule type" value="Genomic_DNA"/>
</dbReference>
<evidence type="ECO:0000256" key="6">
    <source>
        <dbReference type="ARBA" id="ARBA00022842"/>
    </source>
</evidence>